<evidence type="ECO:0000256" key="12">
    <source>
        <dbReference type="NCBIfam" id="TIGR03461"/>
    </source>
</evidence>
<comment type="caution">
    <text evidence="15">The sequence shown here is derived from an EMBL/GenBank/DDBJ whole genome shotgun (WGS) entry which is preliminary data.</text>
</comment>
<dbReference type="InterPro" id="IPR036038">
    <property type="entry name" value="Aminotransferase-like"/>
</dbReference>
<dbReference type="PANTHER" id="PTHR42743">
    <property type="entry name" value="AMINO-ACID AMINOTRANSFERASE"/>
    <property type="match status" value="1"/>
</dbReference>
<dbReference type="PROSITE" id="PS00770">
    <property type="entry name" value="AA_TRANSFER_CLASS_4"/>
    <property type="match status" value="1"/>
</dbReference>
<evidence type="ECO:0000256" key="5">
    <source>
        <dbReference type="ARBA" id="ARBA00022909"/>
    </source>
</evidence>
<comment type="pathway">
    <text evidence="7">Cofactor biosynthesis; tetrahydrofolate biosynthesis; 4-aminobenzoate from chorismate: step 2/2.</text>
</comment>
<dbReference type="AlphaFoldDB" id="A0A1Y1QJP7"/>
<dbReference type="STRING" id="1123401.GCA_000621325_03154"/>
<dbReference type="GO" id="GO:0008696">
    <property type="term" value="F:4-amino-4-deoxychorismate lyase activity"/>
    <property type="evidence" value="ECO:0007669"/>
    <property type="project" value="UniProtKB-UniRule"/>
</dbReference>
<evidence type="ECO:0000256" key="2">
    <source>
        <dbReference type="ARBA" id="ARBA00009320"/>
    </source>
</evidence>
<evidence type="ECO:0000313" key="15">
    <source>
        <dbReference type="EMBL" id="OQX07075.1"/>
    </source>
</evidence>
<dbReference type="Proteomes" id="UP000192491">
    <property type="component" value="Unassembled WGS sequence"/>
</dbReference>
<dbReference type="Pfam" id="PF01063">
    <property type="entry name" value="Aminotran_4"/>
    <property type="match status" value="1"/>
</dbReference>
<dbReference type="GO" id="GO:0030170">
    <property type="term" value="F:pyridoxal phosphate binding"/>
    <property type="evidence" value="ECO:0007669"/>
    <property type="project" value="InterPro"/>
</dbReference>
<comment type="cofactor">
    <cofactor evidence="1 14">
        <name>pyridoxal 5'-phosphate</name>
        <dbReference type="ChEBI" id="CHEBI:597326"/>
    </cofactor>
</comment>
<dbReference type="Gene3D" id="3.30.470.10">
    <property type="match status" value="1"/>
</dbReference>
<comment type="similarity">
    <text evidence="2 13">Belongs to the class-IV pyridoxal-phosphate-dependent aminotransferase family.</text>
</comment>
<dbReference type="InterPro" id="IPR050571">
    <property type="entry name" value="Class-IV_PLP-Dep_Aminotrnsfr"/>
</dbReference>
<gene>
    <name evidence="15" type="ORF">BWK73_29015</name>
</gene>
<evidence type="ECO:0000256" key="3">
    <source>
        <dbReference type="ARBA" id="ARBA00011738"/>
    </source>
</evidence>
<dbReference type="PANTHER" id="PTHR42743:SF2">
    <property type="entry name" value="AMINODEOXYCHORISMATE LYASE"/>
    <property type="match status" value="1"/>
</dbReference>
<dbReference type="EC" id="4.1.3.38" evidence="8 12"/>
<accession>A0A1Y1QJP7</accession>
<dbReference type="GO" id="GO:0005829">
    <property type="term" value="C:cytosol"/>
    <property type="evidence" value="ECO:0007669"/>
    <property type="project" value="TreeGrafter"/>
</dbReference>
<evidence type="ECO:0000256" key="13">
    <source>
        <dbReference type="RuleBase" id="RU004106"/>
    </source>
</evidence>
<dbReference type="InterPro" id="IPR043131">
    <property type="entry name" value="BCAT-like_N"/>
</dbReference>
<keyword evidence="5" id="KW-0289">Folate biosynthesis</keyword>
<dbReference type="FunFam" id="3.20.10.10:FF:000002">
    <property type="entry name" value="D-alanine aminotransferase"/>
    <property type="match status" value="1"/>
</dbReference>
<evidence type="ECO:0000256" key="9">
    <source>
        <dbReference type="ARBA" id="ARBA00049529"/>
    </source>
</evidence>
<dbReference type="CDD" id="cd01559">
    <property type="entry name" value="ADCL_like"/>
    <property type="match status" value="1"/>
</dbReference>
<evidence type="ECO:0000256" key="11">
    <source>
        <dbReference type="ARBA" id="ARBA00069174"/>
    </source>
</evidence>
<proteinExistence type="inferred from homology"/>
<keyword evidence="4 14" id="KW-0663">Pyridoxal phosphate</keyword>
<dbReference type="SUPFAM" id="SSF56752">
    <property type="entry name" value="D-aminoacid aminotransferase-like PLP-dependent enzymes"/>
    <property type="match status" value="1"/>
</dbReference>
<dbReference type="InterPro" id="IPR043132">
    <property type="entry name" value="BCAT-like_C"/>
</dbReference>
<dbReference type="InterPro" id="IPR018300">
    <property type="entry name" value="Aminotrans_IV_CS"/>
</dbReference>
<name>A0A1Y1QJP7_9GAMM</name>
<dbReference type="NCBIfam" id="TIGR03461">
    <property type="entry name" value="pabC_Proteo"/>
    <property type="match status" value="1"/>
</dbReference>
<keyword evidence="6 15" id="KW-0456">Lyase</keyword>
<comment type="catalytic activity">
    <reaction evidence="9">
        <text>4-amino-4-deoxychorismate = 4-aminobenzoate + pyruvate + H(+)</text>
        <dbReference type="Rhea" id="RHEA:16201"/>
        <dbReference type="ChEBI" id="CHEBI:15361"/>
        <dbReference type="ChEBI" id="CHEBI:15378"/>
        <dbReference type="ChEBI" id="CHEBI:17836"/>
        <dbReference type="ChEBI" id="CHEBI:58406"/>
        <dbReference type="EC" id="4.1.3.38"/>
    </reaction>
</comment>
<dbReference type="GO" id="GO:0008153">
    <property type="term" value="P:4-aminobenzoate biosynthetic process"/>
    <property type="evidence" value="ECO:0007669"/>
    <property type="project" value="UniProtKB-UniRule"/>
</dbReference>
<evidence type="ECO:0000256" key="14">
    <source>
        <dbReference type="RuleBase" id="RU004516"/>
    </source>
</evidence>
<evidence type="ECO:0000256" key="1">
    <source>
        <dbReference type="ARBA" id="ARBA00001933"/>
    </source>
</evidence>
<organism evidence="15 16">
    <name type="scientific">Thiothrix lacustris</name>
    <dbReference type="NCBI Taxonomy" id="525917"/>
    <lineage>
        <taxon>Bacteria</taxon>
        <taxon>Pseudomonadati</taxon>
        <taxon>Pseudomonadota</taxon>
        <taxon>Gammaproteobacteria</taxon>
        <taxon>Thiotrichales</taxon>
        <taxon>Thiotrichaceae</taxon>
        <taxon>Thiothrix</taxon>
    </lineage>
</organism>
<evidence type="ECO:0000313" key="16">
    <source>
        <dbReference type="Proteomes" id="UP000192491"/>
    </source>
</evidence>
<evidence type="ECO:0000256" key="7">
    <source>
        <dbReference type="ARBA" id="ARBA00035633"/>
    </source>
</evidence>
<comment type="subunit">
    <text evidence="3">Homodimer.</text>
</comment>
<dbReference type="EMBL" id="MTEJ01000221">
    <property type="protein sequence ID" value="OQX07075.1"/>
    <property type="molecule type" value="Genomic_DNA"/>
</dbReference>
<dbReference type="InterPro" id="IPR017824">
    <property type="entry name" value="Aminodeoxychorismate_lyase_IV"/>
</dbReference>
<dbReference type="Gene3D" id="3.20.10.10">
    <property type="entry name" value="D-amino Acid Aminotransferase, subunit A, domain 2"/>
    <property type="match status" value="1"/>
</dbReference>
<evidence type="ECO:0000256" key="8">
    <source>
        <dbReference type="ARBA" id="ARBA00035676"/>
    </source>
</evidence>
<sequence>MIWVNGIITDSLPVTDRGLLYGDGVWETIGIKQGTPQWLEWHIERLQWGLQALGIAAPSEALLRQEIATACAEQGRAVLKLIVTRGQGQRGYNPHTATEPTRIVQLSPWSDYPADYALTGIRLALCETRLAHQPRLAGFKHLNRLEQVLARGEFGNDYQEGLVRDYHGNVIEGTMSNAFIVNPDGTVSTPELSQCGIAGIMRRYIAQTLEKMGVECHIHPLTLQNVEQAHAIFMTNSLIGLWPVREFSGKSYNIPPLLRELQAVLHTLS</sequence>
<comment type="function">
    <text evidence="10">Involved in the biosynthesis of p-aminobenzoate (PABA), a precursor of tetrahydrofolate. Converts 4-amino-4-deoxychorismate into 4-aminobenzoate (PABA) and pyruvate.</text>
</comment>
<dbReference type="GO" id="GO:0046656">
    <property type="term" value="P:folic acid biosynthetic process"/>
    <property type="evidence" value="ECO:0007669"/>
    <property type="project" value="UniProtKB-KW"/>
</dbReference>
<evidence type="ECO:0000256" key="4">
    <source>
        <dbReference type="ARBA" id="ARBA00022898"/>
    </source>
</evidence>
<protein>
    <recommendedName>
        <fullName evidence="11 12">Aminodeoxychorismate lyase</fullName>
        <ecNumber evidence="8 12">4.1.3.38</ecNumber>
    </recommendedName>
</protein>
<evidence type="ECO:0000256" key="6">
    <source>
        <dbReference type="ARBA" id="ARBA00023239"/>
    </source>
</evidence>
<evidence type="ECO:0000256" key="10">
    <source>
        <dbReference type="ARBA" id="ARBA00054027"/>
    </source>
</evidence>
<dbReference type="NCBIfam" id="NF004761">
    <property type="entry name" value="PRK06092.1"/>
    <property type="match status" value="1"/>
</dbReference>
<reference evidence="15 16" key="1">
    <citation type="submission" date="2017-01" db="EMBL/GenBank/DDBJ databases">
        <title>Novel large sulfur bacteria in the metagenomes of groundwater-fed chemosynthetic microbial mats in the Lake Huron basin.</title>
        <authorList>
            <person name="Sharrar A.M."/>
            <person name="Flood B.E."/>
            <person name="Bailey J.V."/>
            <person name="Jones D.S."/>
            <person name="Biddanda B."/>
            <person name="Ruberg S.A."/>
            <person name="Marcus D.N."/>
            <person name="Dick G.J."/>
        </authorList>
    </citation>
    <scope>NUCLEOTIDE SEQUENCE [LARGE SCALE GENOMIC DNA]</scope>
    <source>
        <strain evidence="15">A8</strain>
    </source>
</reference>
<dbReference type="InterPro" id="IPR001544">
    <property type="entry name" value="Aminotrans_IV"/>
</dbReference>